<evidence type="ECO:0000313" key="7">
    <source>
        <dbReference type="Proteomes" id="UP000013941"/>
    </source>
</evidence>
<dbReference type="InterPro" id="IPR047865">
    <property type="entry name" value="Ribosomal_uL10_bac_type"/>
</dbReference>
<dbReference type="NCBIfam" id="NF000955">
    <property type="entry name" value="PRK00099.1-1"/>
    <property type="match status" value="1"/>
</dbReference>
<keyword evidence="2 5" id="KW-0689">Ribosomal protein</keyword>
<comment type="subunit">
    <text evidence="5">Part of the ribosomal stalk of the 50S ribosomal subunit. The N-terminus interacts with L11 and the large rRNA to form the base of the stalk. The C-terminus forms an elongated spine to which L12 dimers bind in a sequential fashion forming a multimeric L10(L12)X complex.</text>
</comment>
<reference evidence="6 7" key="1">
    <citation type="journal article" date="2013" name="BMC Genomics">
        <title>Comparison of the complete genome sequence of two closely related isolates of 'Candidatus Phytoplasma australiense' reveals genome plasticity.</title>
        <authorList>
            <person name="Andersen M.T."/>
            <person name="Liefting L.W."/>
            <person name="Havukkala I."/>
            <person name="Beever R.E."/>
        </authorList>
    </citation>
    <scope>NUCLEOTIDE SEQUENCE [LARGE SCALE GENOMIC DNA]</scope>
    <source>
        <strain evidence="6 7">NZSb11</strain>
    </source>
</reference>
<keyword evidence="5" id="KW-0694">RNA-binding</keyword>
<evidence type="ECO:0000256" key="3">
    <source>
        <dbReference type="ARBA" id="ARBA00023274"/>
    </source>
</evidence>
<evidence type="ECO:0000256" key="5">
    <source>
        <dbReference type="HAMAP-Rule" id="MF_00362"/>
    </source>
</evidence>
<dbReference type="HAMAP" id="MF_00362">
    <property type="entry name" value="Ribosomal_uL10"/>
    <property type="match status" value="1"/>
</dbReference>
<proteinExistence type="inferred from homology"/>
<dbReference type="Proteomes" id="UP000013941">
    <property type="component" value="Chromosome"/>
</dbReference>
<dbReference type="GO" id="GO:0070180">
    <property type="term" value="F:large ribosomal subunit rRNA binding"/>
    <property type="evidence" value="ECO:0007669"/>
    <property type="project" value="UniProtKB-UniRule"/>
</dbReference>
<sequence>MIKPQLAKKIETVSFLQEKISQAKTVIVFEYSNLPVSEFMKLRRQLKKIDCEVKVYPKNIMQRAFMNTNYQDLVSLLKGIKALIISQQELLEPIKVIYNFAKQNKVVKIVSGVVEQKIVSPQEINSLATLPSKEQMLALLSVAMSSPLRQLAFALKLLSEKQATNN</sequence>
<accession>R4RPJ1</accession>
<dbReference type="KEGG" id="nzs:SLY_0476"/>
<dbReference type="HOGENOM" id="CLU_092227_2_0_14"/>
<dbReference type="CDD" id="cd05797">
    <property type="entry name" value="Ribosomal_L10"/>
    <property type="match status" value="1"/>
</dbReference>
<keyword evidence="7" id="KW-1185">Reference proteome</keyword>
<dbReference type="InterPro" id="IPR001790">
    <property type="entry name" value="Ribosomal_uL10"/>
</dbReference>
<dbReference type="RefSeq" id="WP_015637955.1">
    <property type="nucleotide sequence ID" value="NC_021236.1"/>
</dbReference>
<dbReference type="Pfam" id="PF00466">
    <property type="entry name" value="Ribosomal_L10"/>
    <property type="match status" value="1"/>
</dbReference>
<name>R4RPJ1_PHYAS</name>
<dbReference type="PANTHER" id="PTHR11560">
    <property type="entry name" value="39S RIBOSOMAL PROTEIN L10, MITOCHONDRIAL"/>
    <property type="match status" value="1"/>
</dbReference>
<dbReference type="InterPro" id="IPR022973">
    <property type="entry name" value="Ribosomal_uL10_bac"/>
</dbReference>
<evidence type="ECO:0000313" key="6">
    <source>
        <dbReference type="EMBL" id="AGL90396.1"/>
    </source>
</evidence>
<dbReference type="GO" id="GO:1990904">
    <property type="term" value="C:ribonucleoprotein complex"/>
    <property type="evidence" value="ECO:0007669"/>
    <property type="project" value="UniProtKB-KW"/>
</dbReference>
<evidence type="ECO:0000256" key="4">
    <source>
        <dbReference type="ARBA" id="ARBA00035202"/>
    </source>
</evidence>
<dbReference type="PATRIC" id="fig|980422.3.peg.443"/>
<dbReference type="OrthoDB" id="9808307at2"/>
<dbReference type="SUPFAM" id="SSF160369">
    <property type="entry name" value="Ribosomal protein L10-like"/>
    <property type="match status" value="1"/>
</dbReference>
<dbReference type="Gene3D" id="3.30.70.1730">
    <property type="match status" value="1"/>
</dbReference>
<dbReference type="GO" id="GO:0005840">
    <property type="term" value="C:ribosome"/>
    <property type="evidence" value="ECO:0007669"/>
    <property type="project" value="UniProtKB-KW"/>
</dbReference>
<organism evidence="6 7">
    <name type="scientific">Strawberry lethal yellows phytoplasma (CPA) str. NZSb11</name>
    <dbReference type="NCBI Taxonomy" id="980422"/>
    <lineage>
        <taxon>Bacteria</taxon>
        <taxon>Bacillati</taxon>
        <taxon>Mycoplasmatota</taxon>
        <taxon>Mollicutes</taxon>
        <taxon>Acholeplasmatales</taxon>
        <taxon>Acholeplasmataceae</taxon>
        <taxon>Candidatus Phytoplasma</taxon>
        <taxon>16SrXII (Stolbur group)</taxon>
    </lineage>
</organism>
<protein>
    <recommendedName>
        <fullName evidence="4 5">Large ribosomal subunit protein uL10</fullName>
    </recommendedName>
</protein>
<dbReference type="EMBL" id="CP002548">
    <property type="protein sequence ID" value="AGL90396.1"/>
    <property type="molecule type" value="Genomic_DNA"/>
</dbReference>
<keyword evidence="5" id="KW-0699">rRNA-binding</keyword>
<evidence type="ECO:0000256" key="2">
    <source>
        <dbReference type="ARBA" id="ARBA00022980"/>
    </source>
</evidence>
<gene>
    <name evidence="5 6" type="primary">rplJ</name>
    <name evidence="6" type="ORF">SLY_0476</name>
</gene>
<dbReference type="AlphaFoldDB" id="R4RPJ1"/>
<dbReference type="InterPro" id="IPR043141">
    <property type="entry name" value="Ribosomal_uL10-like_sf"/>
</dbReference>
<keyword evidence="3 5" id="KW-0687">Ribonucleoprotein</keyword>
<dbReference type="GO" id="GO:0006412">
    <property type="term" value="P:translation"/>
    <property type="evidence" value="ECO:0007669"/>
    <property type="project" value="UniProtKB-UniRule"/>
</dbReference>
<comment type="function">
    <text evidence="5">Forms part of the ribosomal stalk, playing a central role in the interaction of the ribosome with GTP-bound translation factors.</text>
</comment>
<comment type="similarity">
    <text evidence="1 5">Belongs to the universal ribosomal protein uL10 family.</text>
</comment>
<evidence type="ECO:0000256" key="1">
    <source>
        <dbReference type="ARBA" id="ARBA00008889"/>
    </source>
</evidence>